<evidence type="ECO:0000313" key="2">
    <source>
        <dbReference type="Proteomes" id="UP000595814"/>
    </source>
</evidence>
<protein>
    <submittedName>
        <fullName evidence="1">Amidohydrolase</fullName>
    </submittedName>
</protein>
<reference evidence="1 2" key="1">
    <citation type="journal article" date="2022" name="Int. J. Syst. Evol. Microbiol.">
        <title>Miniphocaeibacter halophilus sp. nov., an ammonium-tolerant acetate-producing bacterium isolated from a biogas system.</title>
        <authorList>
            <person name="Schnurer A."/>
            <person name="Singh A."/>
            <person name="Bi S."/>
            <person name="Qiao W."/>
            <person name="Westerholm M."/>
        </authorList>
    </citation>
    <scope>NUCLEOTIDE SEQUENCE [LARGE SCALE GENOMIC DNA]</scope>
    <source>
        <strain evidence="1 2">AMB_01</strain>
    </source>
</reference>
<dbReference type="EMBL" id="CP066744">
    <property type="protein sequence ID" value="QQK08399.1"/>
    <property type="molecule type" value="Genomic_DNA"/>
</dbReference>
<gene>
    <name evidence="1" type="ORF">JFY71_02335</name>
</gene>
<proteinExistence type="predicted"/>
<accession>A0AC61MU95</accession>
<sequence length="471" mass="52601">MNELLLVNGQIVTVNPNRDIIENGFIYIVGNKIVDIGDMNSLDSEKYREANTRNLKGKVVFPGFINTHNHLFQVLLKGLGDDMKLDKWLSTMTFPASTILTEEDVYYAAMGGVIEGIKSGMTTNLDYMYAHNRANLSDGIIKAFLDIGQRGILARCVQNTGEEYGVQKATIQDLSTVENDIRRLFENYHNSNNGKVKIWTGPAAMWECTLEMHRLLYDLANEYDSWYTSHISETPFDRQATTELYGCNDFELLEKLDITGSNVLMVHTVYLTEEEIKRAAKYNMKISHNVLSNMYLSSGIAPIPEMLRAGLTVGLGVDGAASNNAQDMIELMKTTALLHKVDKLDPVAMTAEKVLEMATIDGAKAIGMEKEIGSIEKGKLADLVIFNPYLNPKAIPLHNPVSTLVYSSSCQNVETVIIDGEIILDNGKITSINDEKKLYEEINNIAEDLCLRANITNRGSGHKWNHYLDNN</sequence>
<keyword evidence="2" id="KW-1185">Reference proteome</keyword>
<evidence type="ECO:0000313" key="1">
    <source>
        <dbReference type="EMBL" id="QQK08399.1"/>
    </source>
</evidence>
<name>A0AC61MU95_9FIRM</name>
<dbReference type="Proteomes" id="UP000595814">
    <property type="component" value="Chromosome"/>
</dbReference>
<organism evidence="1 2">
    <name type="scientific">Miniphocaeibacter halophilus</name>
    <dbReference type="NCBI Taxonomy" id="2931922"/>
    <lineage>
        <taxon>Bacteria</taxon>
        <taxon>Bacillati</taxon>
        <taxon>Bacillota</taxon>
        <taxon>Tissierellia</taxon>
        <taxon>Tissierellales</taxon>
        <taxon>Peptoniphilaceae</taxon>
        <taxon>Miniphocaeibacter</taxon>
    </lineage>
</organism>